<sequence>MKKIILAGVLATMMGSAPVMAATATTTTPAQATTANVQKEAADIMQVAVQGANAMRDIQLARLALFHGQPDSAKKLTDDAASLLAGDSKDWAKICKNCA</sequence>
<evidence type="ECO:0000256" key="1">
    <source>
        <dbReference type="SAM" id="SignalP"/>
    </source>
</evidence>
<name>A0A7G2J0L6_CITFR</name>
<comment type="caution">
    <text evidence="2">The sequence shown here is derived from an EMBL/GenBank/DDBJ whole genome shotgun (WGS) entry which is preliminary data.</text>
</comment>
<dbReference type="Proteomes" id="UP000019194">
    <property type="component" value="Unassembled WGS sequence"/>
</dbReference>
<proteinExistence type="predicted"/>
<reference evidence="2 3" key="1">
    <citation type="submission" date="2013-10" db="EMBL/GenBank/DDBJ databases">
        <title>Antibiotic resistance diversity of beta-lactamase producers in the General Hospital Vienna.</title>
        <authorList>
            <person name="Barisic I."/>
            <person name="Mitteregger D."/>
            <person name="Hirschl A.M."/>
            <person name="Noehammer C."/>
            <person name="Wiesinger-Mayr H."/>
        </authorList>
    </citation>
    <scope>NUCLEOTIDE SEQUENCE [LARGE SCALE GENOMIC DNA]</scope>
    <source>
        <strain evidence="2 3">ISC11</strain>
    </source>
</reference>
<protein>
    <recommendedName>
        <fullName evidence="4">YfdX family protein</fullName>
    </recommendedName>
</protein>
<feature type="signal peptide" evidence="1">
    <location>
        <begin position="1"/>
        <end position="21"/>
    </location>
</feature>
<evidence type="ECO:0008006" key="4">
    <source>
        <dbReference type="Google" id="ProtNLM"/>
    </source>
</evidence>
<organism evidence="2 3">
    <name type="scientific">Citrobacter freundii</name>
    <dbReference type="NCBI Taxonomy" id="546"/>
    <lineage>
        <taxon>Bacteria</taxon>
        <taxon>Pseudomonadati</taxon>
        <taxon>Pseudomonadota</taxon>
        <taxon>Gammaproteobacteria</taxon>
        <taxon>Enterobacterales</taxon>
        <taxon>Enterobacteriaceae</taxon>
        <taxon>Citrobacter</taxon>
        <taxon>Citrobacter freundii complex</taxon>
    </lineage>
</organism>
<dbReference type="Pfam" id="PF10938">
    <property type="entry name" value="YfdX"/>
    <property type="match status" value="1"/>
</dbReference>
<dbReference type="InterPro" id="IPR021236">
    <property type="entry name" value="Uncharacterised_YfdX"/>
</dbReference>
<evidence type="ECO:0000313" key="2">
    <source>
        <dbReference type="EMBL" id="CDL42019.1"/>
    </source>
</evidence>
<dbReference type="AlphaFoldDB" id="A0A7G2J0L6"/>
<evidence type="ECO:0000313" key="3">
    <source>
        <dbReference type="Proteomes" id="UP000019194"/>
    </source>
</evidence>
<dbReference type="Gene3D" id="1.20.120.1940">
    <property type="entry name" value="YfdX protein domain"/>
    <property type="match status" value="1"/>
</dbReference>
<dbReference type="EMBL" id="CBWP010000095">
    <property type="protein sequence ID" value="CDL42019.1"/>
    <property type="molecule type" value="Genomic_DNA"/>
</dbReference>
<accession>A0A7G2J0L6</accession>
<feature type="chain" id="PRO_5028939743" description="YfdX family protein" evidence="1">
    <location>
        <begin position="22"/>
        <end position="99"/>
    </location>
</feature>
<keyword evidence="1" id="KW-0732">Signal</keyword>